<dbReference type="AlphaFoldDB" id="A0A197JM59"/>
<dbReference type="Proteomes" id="UP000078512">
    <property type="component" value="Unassembled WGS sequence"/>
</dbReference>
<accession>A0A197JM59</accession>
<organism evidence="2 3">
    <name type="scientific">Linnemannia elongata AG-77</name>
    <dbReference type="NCBI Taxonomy" id="1314771"/>
    <lineage>
        <taxon>Eukaryota</taxon>
        <taxon>Fungi</taxon>
        <taxon>Fungi incertae sedis</taxon>
        <taxon>Mucoromycota</taxon>
        <taxon>Mortierellomycotina</taxon>
        <taxon>Mortierellomycetes</taxon>
        <taxon>Mortierellales</taxon>
        <taxon>Mortierellaceae</taxon>
        <taxon>Linnemannia</taxon>
    </lineage>
</organism>
<evidence type="ECO:0000313" key="3">
    <source>
        <dbReference type="Proteomes" id="UP000078512"/>
    </source>
</evidence>
<evidence type="ECO:0000313" key="2">
    <source>
        <dbReference type="EMBL" id="OAQ25454.1"/>
    </source>
</evidence>
<dbReference type="EMBL" id="KV442078">
    <property type="protein sequence ID" value="OAQ25454.1"/>
    <property type="molecule type" value="Genomic_DNA"/>
</dbReference>
<protein>
    <submittedName>
        <fullName evidence="2">Uncharacterized protein</fullName>
    </submittedName>
</protein>
<name>A0A197JM59_9FUNG</name>
<feature type="transmembrane region" description="Helical" evidence="1">
    <location>
        <begin position="20"/>
        <end position="42"/>
    </location>
</feature>
<gene>
    <name evidence="2" type="ORF">K457DRAFT_141107</name>
</gene>
<feature type="transmembrane region" description="Helical" evidence="1">
    <location>
        <begin position="522"/>
        <end position="544"/>
    </location>
</feature>
<reference evidence="2 3" key="1">
    <citation type="submission" date="2016-05" db="EMBL/GenBank/DDBJ databases">
        <title>Genome sequencing reveals origins of a unique bacterial endosymbiosis in the earliest lineages of terrestrial Fungi.</title>
        <authorList>
            <consortium name="DOE Joint Genome Institute"/>
            <person name="Uehling J."/>
            <person name="Gryganskyi A."/>
            <person name="Hameed K."/>
            <person name="Tschaplinski T."/>
            <person name="Misztal P."/>
            <person name="Wu S."/>
            <person name="Desiro A."/>
            <person name="Vande Pol N."/>
            <person name="Du Z.-Y."/>
            <person name="Zienkiewicz A."/>
            <person name="Zienkiewicz K."/>
            <person name="Morin E."/>
            <person name="Tisserant E."/>
            <person name="Splivallo R."/>
            <person name="Hainaut M."/>
            <person name="Henrissat B."/>
            <person name="Ohm R."/>
            <person name="Kuo A."/>
            <person name="Yan J."/>
            <person name="Lipzen A."/>
            <person name="Nolan M."/>
            <person name="Labutti K."/>
            <person name="Barry K."/>
            <person name="Goldstein A."/>
            <person name="Labbe J."/>
            <person name="Schadt C."/>
            <person name="Tuskan G."/>
            <person name="Grigoriev I."/>
            <person name="Martin F."/>
            <person name="Vilgalys R."/>
            <person name="Bonito G."/>
        </authorList>
    </citation>
    <scope>NUCLEOTIDE SEQUENCE [LARGE SCALE GENOMIC DNA]</scope>
    <source>
        <strain evidence="2 3">AG-77</strain>
    </source>
</reference>
<sequence length="611" mass="67069">MAVDLTFHFNPNGTVSVGLTLVNLIVEIFKYIIVSICSVLMYKYYNANSRWGDAMWLQDSGRKIGCLFASGRKVNGLASFSRWHITAIVFSAALFAVGLSGTLLTGVFSTEPQFIDVFANNVVIAAPIWNASYNATALLSREDANDAASGFVHLLSSTQRLNLSAWSTDLDPEPTKVTALKIYTSITTDNGTTTMLSDYMGRIVASSLCPGLVVEYQNTSSGSFRGYPQGCHLQYGFELIARLMFGSAPSDIWLTEDSWGQLAWKDNVVPTAKMQQREILTQINGSTLRVSETYSTFDSVATTTFDIAGIQRLCVSVMGVHRDKFDAGLCSNMTSNDMLDFQALDQQYNVEDNALMIRYCSANYAHSAAPGSLTGYKVGCVDYILQLFSIQSTGIKDGSTRNGIFFPTAAGSDMLSIRDVGNMYFVNITKEQNTLLQVNIASSSSIQKSVLNQGLGELSSPSSRVTDFSTIHTDTRGVPGAQTLYTALLSKTLSDWQKPQARAPVGQYRTVDNKPWIRTRTLAIVIAIGFIAFVLALCVERWLVSPYYTTTFMSNVRAIVCAEGTPEKVFAEIWKSGKEGEPAYVTLNSRRLTLESSDKDVEKDFLISGER</sequence>
<keyword evidence="1" id="KW-1133">Transmembrane helix</keyword>
<keyword evidence="1" id="KW-0812">Transmembrane</keyword>
<dbReference type="OrthoDB" id="2333373at2759"/>
<keyword evidence="3" id="KW-1185">Reference proteome</keyword>
<keyword evidence="1" id="KW-0472">Membrane</keyword>
<proteinExistence type="predicted"/>
<feature type="transmembrane region" description="Helical" evidence="1">
    <location>
        <begin position="83"/>
        <end position="108"/>
    </location>
</feature>
<evidence type="ECO:0000256" key="1">
    <source>
        <dbReference type="SAM" id="Phobius"/>
    </source>
</evidence>